<gene>
    <name evidence="2" type="ORF">Hesp098</name>
</gene>
<organism evidence="2 3">
    <name type="scientific">Hemileuca sp. nucleopolyhedrovirus</name>
    <dbReference type="NCBI Taxonomy" id="1367203"/>
    <lineage>
        <taxon>Viruses</taxon>
        <taxon>Viruses incertae sedis</taxon>
        <taxon>Naldaviricetes</taxon>
        <taxon>Lefavirales</taxon>
        <taxon>Baculoviridae</taxon>
        <taxon>Alphabaculovirus</taxon>
        <taxon>Alphabaculovirus heleucae</taxon>
        <taxon>Hemileuca species nucleopolyhedrovirus</taxon>
    </lineage>
</organism>
<feature type="transmembrane region" description="Helical" evidence="1">
    <location>
        <begin position="6"/>
        <end position="24"/>
    </location>
</feature>
<dbReference type="OrthoDB" id="9997at10239"/>
<evidence type="ECO:0000256" key="1">
    <source>
        <dbReference type="SAM" id="Phobius"/>
    </source>
</evidence>
<dbReference type="EMBL" id="KF158713">
    <property type="protein sequence ID" value="AGR56850.1"/>
    <property type="molecule type" value="Genomic_DNA"/>
</dbReference>
<keyword evidence="1" id="KW-0812">Transmembrane</keyword>
<dbReference type="Pfam" id="PF05006">
    <property type="entry name" value="PIF3"/>
    <property type="match status" value="1"/>
</dbReference>
<dbReference type="Proteomes" id="UP000203768">
    <property type="component" value="Segment"/>
</dbReference>
<keyword evidence="1" id="KW-1133">Transmembrane helix</keyword>
<proteinExistence type="predicted"/>
<name>S5N3A6_9ABAC</name>
<dbReference type="InterPro" id="IPR007703">
    <property type="entry name" value="PIF3"/>
</dbReference>
<reference evidence="2 3" key="1">
    <citation type="journal article" date="2013" name="Virus Genes">
        <title>The genome of a baculovirus isolated from Hemileuca sp. encodes a serpin ortholog.</title>
        <authorList>
            <person name="Rohrmann G.F."/>
            <person name="Erlandson M.A."/>
            <person name="Theilmann D.A."/>
        </authorList>
    </citation>
    <scope>NUCLEOTIDE SEQUENCE [LARGE SCALE GENOMIC DNA]</scope>
</reference>
<dbReference type="RefSeq" id="YP_008378314.1">
    <property type="nucleotide sequence ID" value="NC_021923.1"/>
</dbReference>
<keyword evidence="3" id="KW-1185">Reference proteome</keyword>
<accession>S5N3A6</accession>
<dbReference type="GeneID" id="16489500"/>
<sequence>MLSTYLIGFSVILVVLIIIYYVCINQAVRLNEFHANEIADDSSSPMEFVYDRNGVVDCGHTKLPCVTDRQCIDNCVSQNAIGTLVCDEGFCSNRDSQISGRPDDFECNASLGLIKVFAASEFVVDQLCISTYRDIIDDFGTPRPYVCDDGTLNVDLMLRQFTPNDCICSPGYTKMTFYQTAFARTIPVCVPDSLASVYSRIYDRL</sequence>
<evidence type="ECO:0000313" key="2">
    <source>
        <dbReference type="EMBL" id="AGR56850.1"/>
    </source>
</evidence>
<protein>
    <submittedName>
        <fullName evidence="2">Pif3</fullName>
    </submittedName>
</protein>
<keyword evidence="1" id="KW-0472">Membrane</keyword>
<evidence type="ECO:0000313" key="3">
    <source>
        <dbReference type="Proteomes" id="UP000203768"/>
    </source>
</evidence>
<dbReference type="KEGG" id="vg:16489500"/>